<sequence>MFPAHTLASAPPASRPAMEAVERRMGKLPRAVRRLASSPDLLNSFLQLTAAFDRTTLDPIAREVVVMTVATRNGCGVCVDLHTRKLRGLGADEELITALHAGPDGPPLPDPRLDAIRRFVLAVYATNGAVPEADAAAFLAAGHTERNALEVVMGIGAYTMSTFANRLVRAEA</sequence>
<reference evidence="4" key="1">
    <citation type="journal article" date="2019" name="Int. J. Syst. Evol. Microbiol.">
        <title>The Global Catalogue of Microorganisms (GCM) 10K type strain sequencing project: providing services to taxonomists for standard genome sequencing and annotation.</title>
        <authorList>
            <consortium name="The Broad Institute Genomics Platform"/>
            <consortium name="The Broad Institute Genome Sequencing Center for Infectious Disease"/>
            <person name="Wu L."/>
            <person name="Ma J."/>
        </authorList>
    </citation>
    <scope>NUCLEOTIDE SEQUENCE [LARGE SCALE GENOMIC DNA]</scope>
    <source>
        <strain evidence="4">CGMCC 4.1648</strain>
    </source>
</reference>
<feature type="region of interest" description="Disordered" evidence="1">
    <location>
        <begin position="1"/>
        <end position="22"/>
    </location>
</feature>
<dbReference type="NCBIfam" id="TIGR00778">
    <property type="entry name" value="ahpD_dom"/>
    <property type="match status" value="1"/>
</dbReference>
<dbReference type="InterPro" id="IPR003779">
    <property type="entry name" value="CMD-like"/>
</dbReference>
<dbReference type="EMBL" id="JBHSJD010000014">
    <property type="protein sequence ID" value="MFC5024186.1"/>
    <property type="molecule type" value="Genomic_DNA"/>
</dbReference>
<organism evidence="3 4">
    <name type="scientific">Streptomyces coeruleoprunus</name>
    <dbReference type="NCBI Taxonomy" id="285563"/>
    <lineage>
        <taxon>Bacteria</taxon>
        <taxon>Bacillati</taxon>
        <taxon>Actinomycetota</taxon>
        <taxon>Actinomycetes</taxon>
        <taxon>Kitasatosporales</taxon>
        <taxon>Streptomycetaceae</taxon>
        <taxon>Streptomyces</taxon>
    </lineage>
</organism>
<dbReference type="RefSeq" id="WP_380841059.1">
    <property type="nucleotide sequence ID" value="NZ_BAABIT010000001.1"/>
</dbReference>
<protein>
    <submittedName>
        <fullName evidence="3">Carboxymuconolactone decarboxylase family protein</fullName>
    </submittedName>
</protein>
<dbReference type="Gene3D" id="1.20.1290.10">
    <property type="entry name" value="AhpD-like"/>
    <property type="match status" value="1"/>
</dbReference>
<dbReference type="Pfam" id="PF02627">
    <property type="entry name" value="CMD"/>
    <property type="match status" value="1"/>
</dbReference>
<evidence type="ECO:0000313" key="4">
    <source>
        <dbReference type="Proteomes" id="UP001595829"/>
    </source>
</evidence>
<accession>A0ABV9XIJ0</accession>
<dbReference type="PANTHER" id="PTHR35446">
    <property type="entry name" value="SI:CH211-175M2.5"/>
    <property type="match status" value="1"/>
</dbReference>
<keyword evidence="4" id="KW-1185">Reference proteome</keyword>
<dbReference type="InterPro" id="IPR029032">
    <property type="entry name" value="AhpD-like"/>
</dbReference>
<comment type="caution">
    <text evidence="3">The sequence shown here is derived from an EMBL/GenBank/DDBJ whole genome shotgun (WGS) entry which is preliminary data.</text>
</comment>
<dbReference type="Proteomes" id="UP001595829">
    <property type="component" value="Unassembled WGS sequence"/>
</dbReference>
<dbReference type="PANTHER" id="PTHR35446:SF3">
    <property type="entry name" value="CMD DOMAIN-CONTAINING PROTEIN"/>
    <property type="match status" value="1"/>
</dbReference>
<evidence type="ECO:0000259" key="2">
    <source>
        <dbReference type="Pfam" id="PF02627"/>
    </source>
</evidence>
<evidence type="ECO:0000313" key="3">
    <source>
        <dbReference type="EMBL" id="MFC5024186.1"/>
    </source>
</evidence>
<dbReference type="SUPFAM" id="SSF69118">
    <property type="entry name" value="AhpD-like"/>
    <property type="match status" value="1"/>
</dbReference>
<gene>
    <name evidence="3" type="ORF">ACFPM3_18845</name>
</gene>
<name>A0ABV9XIJ0_9ACTN</name>
<feature type="domain" description="Carboxymuconolactone decarboxylase-like" evidence="2">
    <location>
        <begin position="42"/>
        <end position="99"/>
    </location>
</feature>
<proteinExistence type="predicted"/>
<dbReference type="InterPro" id="IPR004675">
    <property type="entry name" value="AhpD_core"/>
</dbReference>
<evidence type="ECO:0000256" key="1">
    <source>
        <dbReference type="SAM" id="MobiDB-lite"/>
    </source>
</evidence>